<dbReference type="PANTHER" id="PTHR11022:SF66">
    <property type="entry name" value="N-ACETYLMURAMOYL-L-ALANINE AMIDASE"/>
    <property type="match status" value="1"/>
</dbReference>
<keyword evidence="6" id="KW-1185">Reference proteome</keyword>
<dbReference type="GO" id="GO:0002376">
    <property type="term" value="P:immune system process"/>
    <property type="evidence" value="ECO:0007669"/>
    <property type="project" value="UniProtKB-KW"/>
</dbReference>
<dbReference type="CDD" id="cd06583">
    <property type="entry name" value="PGRP"/>
    <property type="match status" value="1"/>
</dbReference>
<dbReference type="GeneTree" id="ENSGT00940000158718"/>
<evidence type="ECO:0000256" key="1">
    <source>
        <dbReference type="ARBA" id="ARBA00007553"/>
    </source>
</evidence>
<dbReference type="SMART" id="SM00644">
    <property type="entry name" value="Ami_2"/>
    <property type="match status" value="1"/>
</dbReference>
<dbReference type="FunFam" id="3.40.80.10:FF:000001">
    <property type="entry name" value="Peptidoglycan recognition protein 1"/>
    <property type="match status" value="1"/>
</dbReference>
<proteinExistence type="inferred from homology"/>
<dbReference type="GO" id="GO:0050727">
    <property type="term" value="P:regulation of inflammatory response"/>
    <property type="evidence" value="ECO:0007669"/>
    <property type="project" value="Ensembl"/>
</dbReference>
<dbReference type="GO" id="GO:0042834">
    <property type="term" value="F:peptidoglycan binding"/>
    <property type="evidence" value="ECO:0007669"/>
    <property type="project" value="Ensembl"/>
</dbReference>
<evidence type="ECO:0000313" key="5">
    <source>
        <dbReference type="Ensembl" id="ENSSPUP00000000510.1"/>
    </source>
</evidence>
<evidence type="ECO:0000256" key="2">
    <source>
        <dbReference type="ARBA" id="ARBA00022859"/>
    </source>
</evidence>
<dbReference type="GO" id="GO:0016045">
    <property type="term" value="P:detection of bacterium"/>
    <property type="evidence" value="ECO:0007669"/>
    <property type="project" value="Ensembl"/>
</dbReference>
<evidence type="ECO:0000259" key="4">
    <source>
        <dbReference type="SMART" id="SM00701"/>
    </source>
</evidence>
<keyword evidence="2" id="KW-0391">Immunity</keyword>
<dbReference type="InterPro" id="IPR006619">
    <property type="entry name" value="PGRP_domain_met/bac"/>
</dbReference>
<dbReference type="Ensembl" id="ENSSPUT00000000549.1">
    <property type="protein sequence ID" value="ENSSPUP00000000510.1"/>
    <property type="gene ID" value="ENSSPUG00000000448.1"/>
</dbReference>
<evidence type="ECO:0000259" key="3">
    <source>
        <dbReference type="SMART" id="SM00644"/>
    </source>
</evidence>
<dbReference type="SUPFAM" id="SSF55846">
    <property type="entry name" value="N-acetylmuramoyl-L-alanine amidase-like"/>
    <property type="match status" value="1"/>
</dbReference>
<feature type="domain" description="N-acetylmuramoyl-L-alanine amidase" evidence="3">
    <location>
        <begin position="310"/>
        <end position="449"/>
    </location>
</feature>
<dbReference type="Proteomes" id="UP000694392">
    <property type="component" value="Unplaced"/>
</dbReference>
<dbReference type="AlphaFoldDB" id="A0A8D0G5B2"/>
<dbReference type="GO" id="GO:0016019">
    <property type="term" value="F:peptidoglycan immune receptor activity"/>
    <property type="evidence" value="ECO:0007669"/>
    <property type="project" value="Ensembl"/>
</dbReference>
<evidence type="ECO:0000313" key="6">
    <source>
        <dbReference type="Proteomes" id="UP000694392"/>
    </source>
</evidence>
<dbReference type="GO" id="GO:0009253">
    <property type="term" value="P:peptidoglycan catabolic process"/>
    <property type="evidence" value="ECO:0007669"/>
    <property type="project" value="InterPro"/>
</dbReference>
<reference evidence="5" key="2">
    <citation type="submission" date="2025-09" db="UniProtKB">
        <authorList>
            <consortium name="Ensembl"/>
        </authorList>
    </citation>
    <scope>IDENTIFICATION</scope>
</reference>
<name>A0A8D0G5B2_SPHPU</name>
<dbReference type="GO" id="GO:0050830">
    <property type="term" value="P:defense response to Gram-positive bacterium"/>
    <property type="evidence" value="ECO:0007669"/>
    <property type="project" value="Ensembl"/>
</dbReference>
<dbReference type="Pfam" id="PF01510">
    <property type="entry name" value="Amidase_2"/>
    <property type="match status" value="1"/>
</dbReference>
<dbReference type="GO" id="GO:0032827">
    <property type="term" value="P:negative regulation of natural killer cell differentiation involved in immune response"/>
    <property type="evidence" value="ECO:0007669"/>
    <property type="project" value="Ensembl"/>
</dbReference>
<dbReference type="Gene3D" id="3.40.80.10">
    <property type="entry name" value="Peptidoglycan recognition protein-like"/>
    <property type="match status" value="1"/>
</dbReference>
<dbReference type="InterPro" id="IPR002502">
    <property type="entry name" value="Amidase_domain"/>
</dbReference>
<accession>A0A8D0G5B2</accession>
<dbReference type="GO" id="GO:0051701">
    <property type="term" value="P:biological process involved in interaction with host"/>
    <property type="evidence" value="ECO:0007669"/>
    <property type="project" value="Ensembl"/>
</dbReference>
<gene>
    <name evidence="5" type="primary">PGLYRP2</name>
</gene>
<dbReference type="GO" id="GO:0032689">
    <property type="term" value="P:negative regulation of type II interferon production"/>
    <property type="evidence" value="ECO:0007669"/>
    <property type="project" value="Ensembl"/>
</dbReference>
<dbReference type="InterPro" id="IPR015510">
    <property type="entry name" value="PGRP"/>
</dbReference>
<protein>
    <submittedName>
        <fullName evidence="5">Peptidoglycan recognition protein 2</fullName>
    </submittedName>
</protein>
<dbReference type="InterPro" id="IPR036505">
    <property type="entry name" value="Amidase/PGRP_sf"/>
</dbReference>
<organism evidence="5 6">
    <name type="scientific">Sphenodon punctatus</name>
    <name type="common">Tuatara</name>
    <name type="synonym">Hatteria punctata</name>
    <dbReference type="NCBI Taxonomy" id="8508"/>
    <lineage>
        <taxon>Eukaryota</taxon>
        <taxon>Metazoa</taxon>
        <taxon>Chordata</taxon>
        <taxon>Craniata</taxon>
        <taxon>Vertebrata</taxon>
        <taxon>Euteleostomi</taxon>
        <taxon>Lepidosauria</taxon>
        <taxon>Sphenodontia</taxon>
        <taxon>Sphenodontidae</taxon>
        <taxon>Sphenodon</taxon>
    </lineage>
</organism>
<comment type="similarity">
    <text evidence="1">Belongs to the N-acetylmuramoyl-L-alanine amidase 2 family.</text>
</comment>
<reference evidence="5" key="1">
    <citation type="submission" date="2025-08" db="UniProtKB">
        <authorList>
            <consortium name="Ensembl"/>
        </authorList>
    </citation>
    <scope>IDENTIFICATION</scope>
</reference>
<dbReference type="GO" id="GO:0008270">
    <property type="term" value="F:zinc ion binding"/>
    <property type="evidence" value="ECO:0007669"/>
    <property type="project" value="InterPro"/>
</dbReference>
<dbReference type="OMA" id="MDCPPII"/>
<dbReference type="PANTHER" id="PTHR11022">
    <property type="entry name" value="PEPTIDOGLYCAN RECOGNITION PROTEIN"/>
    <property type="match status" value="1"/>
</dbReference>
<sequence length="479" mass="52429">MDSVIQLLDEVESRLEGSSNLTVTELSWALGCCGGEFHQLLLGPRPAAPPDLSFLSAEQRAFLSHIMEHRVDSSLTEHGVVLAPDGTTVAMRPVLAGIEAGLKRKREVTLPFPALLVSDRSNSTDPAAPIALDPLYAVTLAQDLGVAFLLSTANRSQAALGPNGCWDSISAPQNFRLMGPSSPLTDALVNGALDGVILGTYLAERAAPPARLSALLKDYYIGAGLAAQGQARSNFRRKNFAELLAHEGKLLREQVESTLHLLWELNQPLFQDVGNESFPDLASQAAKEFTAAYLECPAIIPRCMWEAKPYRGTPTQLKLPLGFVYIHHTHTPGEPCRSFPACAADMRSMQHFHQDVRGWDDIGYSFVVGADGYLYQGRGWHWVGAHTLGCNTKGYGVSFIGDYNTSLPMPFALELVRDTFMQCAVQGRRVRPDYIIHGHRQVVRTECPGNRLFQEIQSWPGFKVRGVSSVGPEQPAPWS</sequence>
<dbReference type="GO" id="GO:0008745">
    <property type="term" value="F:N-acetylmuramoyl-L-alanine amidase activity"/>
    <property type="evidence" value="ECO:0007669"/>
    <property type="project" value="Ensembl"/>
</dbReference>
<feature type="domain" description="Peptidoglycan recognition protein family" evidence="4">
    <location>
        <begin position="297"/>
        <end position="443"/>
    </location>
</feature>
<dbReference type="SMART" id="SM00701">
    <property type="entry name" value="PGRP"/>
    <property type="match status" value="1"/>
</dbReference>